<keyword evidence="2" id="KW-1185">Reference proteome</keyword>
<gene>
    <name evidence="1" type="primary">Vigan.04G339600</name>
    <name evidence="1" type="ORF">VIGAN_04339600</name>
</gene>
<evidence type="ECO:0000313" key="1">
    <source>
        <dbReference type="EMBL" id="BAT85807.1"/>
    </source>
</evidence>
<organism evidence="1 2">
    <name type="scientific">Vigna angularis var. angularis</name>
    <dbReference type="NCBI Taxonomy" id="157739"/>
    <lineage>
        <taxon>Eukaryota</taxon>
        <taxon>Viridiplantae</taxon>
        <taxon>Streptophyta</taxon>
        <taxon>Embryophyta</taxon>
        <taxon>Tracheophyta</taxon>
        <taxon>Spermatophyta</taxon>
        <taxon>Magnoliopsida</taxon>
        <taxon>eudicotyledons</taxon>
        <taxon>Gunneridae</taxon>
        <taxon>Pentapetalae</taxon>
        <taxon>rosids</taxon>
        <taxon>fabids</taxon>
        <taxon>Fabales</taxon>
        <taxon>Fabaceae</taxon>
        <taxon>Papilionoideae</taxon>
        <taxon>50 kb inversion clade</taxon>
        <taxon>NPAAA clade</taxon>
        <taxon>indigoferoid/millettioid clade</taxon>
        <taxon>Phaseoleae</taxon>
        <taxon>Vigna</taxon>
    </lineage>
</organism>
<proteinExistence type="predicted"/>
<evidence type="ECO:0000313" key="2">
    <source>
        <dbReference type="Proteomes" id="UP000291084"/>
    </source>
</evidence>
<dbReference type="AlphaFoldDB" id="A0A0S3RZ64"/>
<dbReference type="EMBL" id="AP015037">
    <property type="protein sequence ID" value="BAT85807.1"/>
    <property type="molecule type" value="Genomic_DNA"/>
</dbReference>
<reference evidence="1 2" key="1">
    <citation type="journal article" date="2015" name="Sci. Rep.">
        <title>The power of single molecule real-time sequencing technology in the de novo assembly of a eukaryotic genome.</title>
        <authorList>
            <person name="Sakai H."/>
            <person name="Naito K."/>
            <person name="Ogiso-Tanaka E."/>
            <person name="Takahashi Y."/>
            <person name="Iseki K."/>
            <person name="Muto C."/>
            <person name="Satou K."/>
            <person name="Teruya K."/>
            <person name="Shiroma A."/>
            <person name="Shimoji M."/>
            <person name="Hirano T."/>
            <person name="Itoh T."/>
            <person name="Kaga A."/>
            <person name="Tomooka N."/>
        </authorList>
    </citation>
    <scope>NUCLEOTIDE SEQUENCE [LARGE SCALE GENOMIC DNA]</scope>
    <source>
        <strain evidence="2">cv. Shumari</strain>
    </source>
</reference>
<dbReference type="Proteomes" id="UP000291084">
    <property type="component" value="Chromosome 4"/>
</dbReference>
<protein>
    <submittedName>
        <fullName evidence="1">Uncharacterized protein</fullName>
    </submittedName>
</protein>
<accession>A0A0S3RZ64</accession>
<sequence length="88" mass="10580">MFSFLFIMSQVNIFIHNQIYRVLTFLLTVNNNWTSSFHTIRYFRIIVSDHSIQLYQNQQITFPPNILPILPLKNRAFIIILISRLFSF</sequence>
<name>A0A0S3RZ64_PHAAN</name>